<proteinExistence type="inferred from homology"/>
<dbReference type="STRING" id="173990.SAMN05660691_03448"/>
<dbReference type="PANTHER" id="PTHR23073">
    <property type="entry name" value="26S PROTEASOME REGULATORY SUBUNIT"/>
    <property type="match status" value="1"/>
</dbReference>
<sequence length="671" mass="74644">MITPPNTPLPCHYLAAFYARHVISLIDVDLAMTNVSRAILKRISGHVLDSQVELTTATALKHLKIADASPELTARVEQNLATLCTLFNVAPNFGPALGFLVLMNINQGLNQLVDFVGGHFEEKALERLLCEVSGLSANDVSHSLSVLQQNGVILVDQYLNELQDITIPASILYVLTSERIESKAQLLRHLLCPSIETPLKTDDFSYVDVALLQGYLAEAISQQLTGVNILLYGEAGSGKTALAKVLAKSLSVPLYEAQNVRMDEGFLSNEFGAKSSDTQRIQYITMLQSLMGQSAMMLLVDECESLFYSADTHYSKESVHRLLEQNAVPTIWITNYVDQLEHSYIRRFKLVMPVNAPKDEVLEKMSRAEFKGLGISSEFHTRLSKTPNLTPALLANASHVARTLGVKRSLAQGVIEDVIENSLTACDLWDDSMRYQAELAFDMSLLNIKQSSTVLKQINHAVATNAPIRVLISGPPGTGKTALAHHLAEQHKRELKRVLSSDVLSKYVGGSEKQIARLFQQAHRNNQMLLLDEVDSLLTSRERLNMHHERQVVNELLAQLECFSYPLFAATNFETALDSAILRRFDFKLQCDYLSAPQVLTLYKRTVSAPQLSTLETEQLSSLSRLTPGDFALLTRRLRFSAAHEHRQLALAVLTDENNRKQPKTPIGFVQ</sequence>
<evidence type="ECO:0000256" key="3">
    <source>
        <dbReference type="ARBA" id="ARBA00022840"/>
    </source>
</evidence>
<dbReference type="InterPro" id="IPR003959">
    <property type="entry name" value="ATPase_AAA_core"/>
</dbReference>
<dbReference type="Gene3D" id="3.40.50.300">
    <property type="entry name" value="P-loop containing nucleotide triphosphate hydrolases"/>
    <property type="match status" value="2"/>
</dbReference>
<dbReference type="Pfam" id="PF00004">
    <property type="entry name" value="AAA"/>
    <property type="match status" value="2"/>
</dbReference>
<name>A0A1H6NCL8_9GAMM</name>
<keyword evidence="3" id="KW-0067">ATP-binding</keyword>
<dbReference type="CDD" id="cd19481">
    <property type="entry name" value="RecA-like_protease"/>
    <property type="match status" value="1"/>
</dbReference>
<evidence type="ECO:0000313" key="6">
    <source>
        <dbReference type="Proteomes" id="UP000199371"/>
    </source>
</evidence>
<evidence type="ECO:0000256" key="1">
    <source>
        <dbReference type="ARBA" id="ARBA00006914"/>
    </source>
</evidence>
<dbReference type="SMART" id="SM00382">
    <property type="entry name" value="AAA"/>
    <property type="match status" value="2"/>
</dbReference>
<evidence type="ECO:0000256" key="2">
    <source>
        <dbReference type="ARBA" id="ARBA00022741"/>
    </source>
</evidence>
<reference evidence="6" key="1">
    <citation type="submission" date="2016-10" db="EMBL/GenBank/DDBJ databases">
        <authorList>
            <person name="Varghese N."/>
            <person name="Submissions S."/>
        </authorList>
    </citation>
    <scope>NUCLEOTIDE SEQUENCE [LARGE SCALE GENOMIC DNA]</scope>
    <source>
        <strain evidence="6">DSM 17616</strain>
    </source>
</reference>
<gene>
    <name evidence="5" type="ORF">SAMN05660691_03448</name>
</gene>
<dbReference type="AlphaFoldDB" id="A0A1H6NCL8"/>
<keyword evidence="2" id="KW-0547">Nucleotide-binding</keyword>
<dbReference type="InterPro" id="IPR003593">
    <property type="entry name" value="AAA+_ATPase"/>
</dbReference>
<dbReference type="Proteomes" id="UP000199371">
    <property type="component" value="Unassembled WGS sequence"/>
</dbReference>
<dbReference type="InterPro" id="IPR027417">
    <property type="entry name" value="P-loop_NTPase"/>
</dbReference>
<dbReference type="SUPFAM" id="SSF52540">
    <property type="entry name" value="P-loop containing nucleoside triphosphate hydrolases"/>
    <property type="match status" value="2"/>
</dbReference>
<evidence type="ECO:0000313" key="5">
    <source>
        <dbReference type="EMBL" id="SEI08222.1"/>
    </source>
</evidence>
<organism evidence="5 6">
    <name type="scientific">Rheinheimera pacifica</name>
    <dbReference type="NCBI Taxonomy" id="173990"/>
    <lineage>
        <taxon>Bacteria</taxon>
        <taxon>Pseudomonadati</taxon>
        <taxon>Pseudomonadota</taxon>
        <taxon>Gammaproteobacteria</taxon>
        <taxon>Chromatiales</taxon>
        <taxon>Chromatiaceae</taxon>
        <taxon>Rheinheimera</taxon>
    </lineage>
</organism>
<dbReference type="GO" id="GO:0005524">
    <property type="term" value="F:ATP binding"/>
    <property type="evidence" value="ECO:0007669"/>
    <property type="project" value="UniProtKB-KW"/>
</dbReference>
<evidence type="ECO:0000259" key="4">
    <source>
        <dbReference type="SMART" id="SM00382"/>
    </source>
</evidence>
<dbReference type="InterPro" id="IPR050221">
    <property type="entry name" value="26S_Proteasome_ATPase"/>
</dbReference>
<accession>A0A1H6NCL8</accession>
<comment type="similarity">
    <text evidence="1">Belongs to the AAA ATPase family.</text>
</comment>
<dbReference type="EMBL" id="FNXF01000016">
    <property type="protein sequence ID" value="SEI08222.1"/>
    <property type="molecule type" value="Genomic_DNA"/>
</dbReference>
<feature type="domain" description="AAA+ ATPase" evidence="4">
    <location>
        <begin position="225"/>
        <end position="358"/>
    </location>
</feature>
<feature type="domain" description="AAA+ ATPase" evidence="4">
    <location>
        <begin position="466"/>
        <end position="595"/>
    </location>
</feature>
<keyword evidence="6" id="KW-1185">Reference proteome</keyword>
<protein>
    <submittedName>
        <fullName evidence="5">AAA+-type ATPase, SpoVK/Ycf46/Vps4 family</fullName>
    </submittedName>
</protein>
<dbReference type="GO" id="GO:0016887">
    <property type="term" value="F:ATP hydrolysis activity"/>
    <property type="evidence" value="ECO:0007669"/>
    <property type="project" value="InterPro"/>
</dbReference>